<dbReference type="Pfam" id="PF04801">
    <property type="entry name" value="RPC5"/>
    <property type="match status" value="2"/>
</dbReference>
<dbReference type="GO" id="GO:0042797">
    <property type="term" value="P:tRNA transcription by RNA polymerase III"/>
    <property type="evidence" value="ECO:0007669"/>
    <property type="project" value="TreeGrafter"/>
</dbReference>
<dbReference type="PANTHER" id="PTHR12069">
    <property type="entry name" value="DNA-DIRECTED RNA POLYMERASES III 80 KDA POLYPEPTIDE RNA POLYMERASE III SUBUNIT 5"/>
    <property type="match status" value="1"/>
</dbReference>
<evidence type="ECO:0000313" key="3">
    <source>
        <dbReference type="Proteomes" id="UP001175000"/>
    </source>
</evidence>
<feature type="compositionally biased region" description="Basic and acidic residues" evidence="1">
    <location>
        <begin position="357"/>
        <end position="386"/>
    </location>
</feature>
<dbReference type="GO" id="GO:0005666">
    <property type="term" value="C:RNA polymerase III complex"/>
    <property type="evidence" value="ECO:0007669"/>
    <property type="project" value="TreeGrafter"/>
</dbReference>
<organism evidence="2 3">
    <name type="scientific">Immersiella caudata</name>
    <dbReference type="NCBI Taxonomy" id="314043"/>
    <lineage>
        <taxon>Eukaryota</taxon>
        <taxon>Fungi</taxon>
        <taxon>Dikarya</taxon>
        <taxon>Ascomycota</taxon>
        <taxon>Pezizomycotina</taxon>
        <taxon>Sordariomycetes</taxon>
        <taxon>Sordariomycetidae</taxon>
        <taxon>Sordariales</taxon>
        <taxon>Lasiosphaeriaceae</taxon>
        <taxon>Immersiella</taxon>
    </lineage>
</organism>
<feature type="compositionally biased region" description="Basic and acidic residues" evidence="1">
    <location>
        <begin position="295"/>
        <end position="305"/>
    </location>
</feature>
<dbReference type="InterPro" id="IPR006886">
    <property type="entry name" value="RNA_pol_III_Rpc5"/>
</dbReference>
<sequence length="422" mass="45157">MEDVEDNDPMRADATIDDEDDPIVATYSVFMKPPLPENKKLLVLQYVNKTAQDPTAIRQPRIIGMRVKPKTGILEVDVPIDTSHVYDQAKGIKWGTMLQKSMETKKGGSLGLAGGFGIGAPAVRAAGGRKGANDDNAPMSWVEATRQDKVLRTQTLGGGRSTEEENAKYMVGVFQGKNIHLTPVSSLIHLRPVPHHIDAVAEQEKLSRATPGGAAAAAAAEKVAGRAIQMTLKNAMDDEGVATETMADRLRSVQTEPWRHMDWFEDETRASWEAYQELLLMRSEGAAAAAQEDGGEGKGKGKEVAVDAPADDSGAAELVEKVTQLRTDWGEDELLRAVSGIRPGDPKPGEEVVTQKGSEKADASGKEKGKEPALMARDDPVEEPKKRLGRPARATAAATAAPKRGRARVASGSGAADAMQID</sequence>
<gene>
    <name evidence="2" type="ORF">B0T14DRAFT_546333</name>
</gene>
<dbReference type="AlphaFoldDB" id="A0AA39WRW8"/>
<comment type="caution">
    <text evidence="2">The sequence shown here is derived from an EMBL/GenBank/DDBJ whole genome shotgun (WGS) entry which is preliminary data.</text>
</comment>
<evidence type="ECO:0000313" key="2">
    <source>
        <dbReference type="EMBL" id="KAK0620462.1"/>
    </source>
</evidence>
<accession>A0AA39WRW8</accession>
<dbReference type="Proteomes" id="UP001175000">
    <property type="component" value="Unassembled WGS sequence"/>
</dbReference>
<protein>
    <submittedName>
        <fullName evidence="2">Sin-like protein conserved region-domain-containing protein</fullName>
    </submittedName>
</protein>
<evidence type="ECO:0000256" key="1">
    <source>
        <dbReference type="SAM" id="MobiDB-lite"/>
    </source>
</evidence>
<dbReference type="PANTHER" id="PTHR12069:SF0">
    <property type="entry name" value="DNA-DIRECTED RNA POLYMERASE III SUBUNIT RPC5"/>
    <property type="match status" value="1"/>
</dbReference>
<feature type="region of interest" description="Disordered" evidence="1">
    <location>
        <begin position="286"/>
        <end position="309"/>
    </location>
</feature>
<dbReference type="EMBL" id="JAULSU010000004">
    <property type="protein sequence ID" value="KAK0620462.1"/>
    <property type="molecule type" value="Genomic_DNA"/>
</dbReference>
<proteinExistence type="predicted"/>
<keyword evidence="3" id="KW-1185">Reference proteome</keyword>
<feature type="region of interest" description="Disordered" evidence="1">
    <location>
        <begin position="338"/>
        <end position="422"/>
    </location>
</feature>
<reference evidence="2" key="1">
    <citation type="submission" date="2023-06" db="EMBL/GenBank/DDBJ databases">
        <title>Genome-scale phylogeny and comparative genomics of the fungal order Sordariales.</title>
        <authorList>
            <consortium name="Lawrence Berkeley National Laboratory"/>
            <person name="Hensen N."/>
            <person name="Bonometti L."/>
            <person name="Westerberg I."/>
            <person name="Brannstrom I.O."/>
            <person name="Guillou S."/>
            <person name="Cros-Aarteil S."/>
            <person name="Calhoun S."/>
            <person name="Haridas S."/>
            <person name="Kuo A."/>
            <person name="Mondo S."/>
            <person name="Pangilinan J."/>
            <person name="Riley R."/>
            <person name="Labutti K."/>
            <person name="Andreopoulos B."/>
            <person name="Lipzen A."/>
            <person name="Chen C."/>
            <person name="Yanf M."/>
            <person name="Daum C."/>
            <person name="Ng V."/>
            <person name="Clum A."/>
            <person name="Steindorff A."/>
            <person name="Ohm R."/>
            <person name="Martin F."/>
            <person name="Silar P."/>
            <person name="Natvig D."/>
            <person name="Lalanne C."/>
            <person name="Gautier V."/>
            <person name="Ament-Velasquez S.L."/>
            <person name="Kruys A."/>
            <person name="Hutchinson M.I."/>
            <person name="Powell A.J."/>
            <person name="Barry K."/>
            <person name="Miller A.N."/>
            <person name="Grigoriev I.V."/>
            <person name="Debuchy R."/>
            <person name="Gladieux P."/>
            <person name="Thoren M.H."/>
            <person name="Johannesson H."/>
        </authorList>
    </citation>
    <scope>NUCLEOTIDE SEQUENCE</scope>
    <source>
        <strain evidence="2">CBS 606.72</strain>
    </source>
</reference>
<name>A0AA39WRW8_9PEZI</name>
<feature type="compositionally biased region" description="Low complexity" evidence="1">
    <location>
        <begin position="391"/>
        <end position="422"/>
    </location>
</feature>